<dbReference type="InterPro" id="IPR016477">
    <property type="entry name" value="Fructo-/Ketosamine-3-kinase"/>
</dbReference>
<dbReference type="EC" id="2.7.1.172" evidence="1"/>
<dbReference type="Gene3D" id="3.90.1200.10">
    <property type="match status" value="1"/>
</dbReference>
<protein>
    <recommendedName>
        <fullName evidence="1">protein-ribulosamine 3-kinase</fullName>
        <ecNumber evidence="1">2.7.1.172</ecNumber>
    </recommendedName>
</protein>
<comment type="catalytic activity">
    <reaction evidence="2">
        <text>N(6)-D-ribulosyl-L-lysyl-[protein] + ATP = N(6)-(3-O-phospho-D-ribulosyl)-L-lysyl-[protein] + ADP + H(+)</text>
        <dbReference type="Rhea" id="RHEA:48432"/>
        <dbReference type="Rhea" id="RHEA-COMP:12103"/>
        <dbReference type="Rhea" id="RHEA-COMP:12104"/>
        <dbReference type="ChEBI" id="CHEBI:15378"/>
        <dbReference type="ChEBI" id="CHEBI:30616"/>
        <dbReference type="ChEBI" id="CHEBI:90418"/>
        <dbReference type="ChEBI" id="CHEBI:90420"/>
        <dbReference type="ChEBI" id="CHEBI:456216"/>
        <dbReference type="EC" id="2.7.1.172"/>
    </reaction>
    <physiologicalReaction direction="left-to-right" evidence="2">
        <dbReference type="Rhea" id="RHEA:48433"/>
    </physiologicalReaction>
</comment>
<organism evidence="4 5">
    <name type="scientific">Scytalidium lignicola</name>
    <name type="common">Hyphomycete</name>
    <dbReference type="NCBI Taxonomy" id="5539"/>
    <lineage>
        <taxon>Eukaryota</taxon>
        <taxon>Fungi</taxon>
        <taxon>Dikarya</taxon>
        <taxon>Ascomycota</taxon>
        <taxon>Pezizomycotina</taxon>
        <taxon>Leotiomycetes</taxon>
        <taxon>Leotiomycetes incertae sedis</taxon>
        <taxon>Scytalidium</taxon>
    </lineage>
</organism>
<dbReference type="EMBL" id="NCSJ02000098">
    <property type="protein sequence ID" value="RFU30533.1"/>
    <property type="molecule type" value="Genomic_DNA"/>
</dbReference>
<evidence type="ECO:0000256" key="1">
    <source>
        <dbReference type="ARBA" id="ARBA00011961"/>
    </source>
</evidence>
<comment type="caution">
    <text evidence="4">The sequence shown here is derived from an EMBL/GenBank/DDBJ whole genome shotgun (WGS) entry which is preliminary data.</text>
</comment>
<dbReference type="InterPro" id="IPR011009">
    <property type="entry name" value="Kinase-like_dom_sf"/>
</dbReference>
<proteinExistence type="predicted"/>
<feature type="non-terminal residue" evidence="4">
    <location>
        <position position="1"/>
    </location>
</feature>
<dbReference type="PANTHER" id="PTHR12149">
    <property type="entry name" value="FRUCTOSAMINE 3 KINASE-RELATED PROTEIN"/>
    <property type="match status" value="1"/>
</dbReference>
<dbReference type="PANTHER" id="PTHR12149:SF8">
    <property type="entry name" value="PROTEIN-RIBULOSAMINE 3-KINASE"/>
    <property type="match status" value="1"/>
</dbReference>
<sequence>MSLDPGIISTLPSGSRIIDLRPLRSGWMKTVRIKARLPNGQTKFYFIKQATDSSGREALVGRYVTLKAFSFLDSTIVTRVENRPESRTDQSREQTRVENRPESRTDQSREQTRVENRPESRTDQSRETDQERETESSQKEREGTAAIPIYPISPLSFLILEYVDTTKVVPAPRDLCPRIAAIHLASVSPVENQFGFPVSSYLAEFPQPVKWERKWTVFFARLLESLCEFECQAHGPWLKNHPGFRTLMDQTVCNLLDPLERDGRSIRPCLVHGNLSIDNAAFNAATGDLVLFSPAALYAHNEYELGMWRRKNATLSWSYFREYQMHISPSEPVYQWDDRIRLYSIQFNLAHVLVTPGTTDVQKQILDDIDYLNEKYSLDATGRAGGAI</sequence>
<feature type="region of interest" description="Disordered" evidence="3">
    <location>
        <begin position="81"/>
        <end position="145"/>
    </location>
</feature>
<evidence type="ECO:0000256" key="2">
    <source>
        <dbReference type="ARBA" id="ARBA00048655"/>
    </source>
</evidence>
<keyword evidence="5" id="KW-1185">Reference proteome</keyword>
<accession>A0A3E2HBM9</accession>
<dbReference type="Proteomes" id="UP000258309">
    <property type="component" value="Unassembled WGS sequence"/>
</dbReference>
<evidence type="ECO:0000313" key="5">
    <source>
        <dbReference type="Proteomes" id="UP000258309"/>
    </source>
</evidence>
<gene>
    <name evidence="4" type="ORF">B7463_g5840</name>
</gene>
<dbReference type="GO" id="GO:0102193">
    <property type="term" value="F:protein-ribulosamine 3-kinase activity"/>
    <property type="evidence" value="ECO:0007669"/>
    <property type="project" value="UniProtKB-EC"/>
</dbReference>
<reference evidence="4 5" key="1">
    <citation type="submission" date="2018-05" db="EMBL/GenBank/DDBJ databases">
        <title>Draft genome sequence of Scytalidium lignicola DSM 105466, a ubiquitous saprotrophic fungus.</title>
        <authorList>
            <person name="Buettner E."/>
            <person name="Gebauer A.M."/>
            <person name="Hofrichter M."/>
            <person name="Liers C."/>
            <person name="Kellner H."/>
        </authorList>
    </citation>
    <scope>NUCLEOTIDE SEQUENCE [LARGE SCALE GENOMIC DNA]</scope>
    <source>
        <strain evidence="4 5">DSM 105466</strain>
    </source>
</reference>
<dbReference type="SUPFAM" id="SSF56112">
    <property type="entry name" value="Protein kinase-like (PK-like)"/>
    <property type="match status" value="1"/>
</dbReference>
<evidence type="ECO:0000256" key="3">
    <source>
        <dbReference type="SAM" id="MobiDB-lite"/>
    </source>
</evidence>
<feature type="compositionally biased region" description="Basic and acidic residues" evidence="3">
    <location>
        <begin position="81"/>
        <end position="143"/>
    </location>
</feature>
<name>A0A3E2HBM9_SCYLI</name>
<dbReference type="OrthoDB" id="5772781at2759"/>
<evidence type="ECO:0000313" key="4">
    <source>
        <dbReference type="EMBL" id="RFU30533.1"/>
    </source>
</evidence>
<dbReference type="Pfam" id="PF03881">
    <property type="entry name" value="Fructosamin_kin"/>
    <property type="match status" value="1"/>
</dbReference>
<feature type="non-terminal residue" evidence="4">
    <location>
        <position position="388"/>
    </location>
</feature>
<dbReference type="AlphaFoldDB" id="A0A3E2HBM9"/>